<sequence length="270" mass="29457">MKTWLAPVLLGLVMTGCSSIEQIDVSQKGQQQMVTQLRDIQWVNIDIPVVTEFTLTDKSQMLLDGNSVGAIAALALPGNRGSLDIKLETFVSKKLEFYAPSVIVMNTAGETLYQADFSKFNYQPAKLLDNDKFVLEINVIPDASGNDLHVLIYTTSDDLKGSSEILHPAKAFAIAHNTQPPNIADPQAKHIPFGEFRFSVSANDIVNTKIVAKNDNLPRGMDLETYYQSSIKAAVAANDLPKALSLLDEAKALGIDGVQEVFVQAVNARH</sequence>
<dbReference type="Proteomes" id="UP001216189">
    <property type="component" value="Unassembled WGS sequence"/>
</dbReference>
<evidence type="ECO:0000313" key="1">
    <source>
        <dbReference type="EMBL" id="MDE1513865.1"/>
    </source>
</evidence>
<dbReference type="EMBL" id="JARBFT010000002">
    <property type="protein sequence ID" value="MDE1513865.1"/>
    <property type="molecule type" value="Genomic_DNA"/>
</dbReference>
<organism evidence="1 2">
    <name type="scientific">Vibrio chanodichtyis</name>
    <dbReference type="NCBI Taxonomy" id="3027932"/>
    <lineage>
        <taxon>Bacteria</taxon>
        <taxon>Pseudomonadati</taxon>
        <taxon>Pseudomonadota</taxon>
        <taxon>Gammaproteobacteria</taxon>
        <taxon>Vibrionales</taxon>
        <taxon>Vibrionaceae</taxon>
        <taxon>Vibrio</taxon>
    </lineage>
</organism>
<dbReference type="RefSeq" id="WP_274721610.1">
    <property type="nucleotide sequence ID" value="NZ_JARBFT010000002.1"/>
</dbReference>
<dbReference type="PROSITE" id="PS51257">
    <property type="entry name" value="PROKAR_LIPOPROTEIN"/>
    <property type="match status" value="1"/>
</dbReference>
<gene>
    <name evidence="1" type="ORF">PUN32_02415</name>
</gene>
<reference evidence="1 2" key="1">
    <citation type="submission" date="2023-02" db="EMBL/GenBank/DDBJ databases">
        <title>Vibrio intestini sp. nov., a close relative of Vibrio cholerae isolated from the intestine of Healthy Culter dabryi.</title>
        <authorList>
            <person name="Wu N."/>
        </authorList>
    </citation>
    <scope>NUCLEOTIDE SEQUENCE [LARGE SCALE GENOMIC DNA]</scope>
    <source>
        <strain evidence="1 2">DSL-7</strain>
    </source>
</reference>
<dbReference type="Pfam" id="PF07148">
    <property type="entry name" value="MalM"/>
    <property type="match status" value="1"/>
</dbReference>
<name>A0ABT5UWR7_9VIBR</name>
<dbReference type="InterPro" id="IPR010794">
    <property type="entry name" value="MalM"/>
</dbReference>
<protein>
    <submittedName>
        <fullName evidence="1">MalM family protein</fullName>
    </submittedName>
</protein>
<proteinExistence type="predicted"/>
<evidence type="ECO:0000313" key="2">
    <source>
        <dbReference type="Proteomes" id="UP001216189"/>
    </source>
</evidence>
<comment type="caution">
    <text evidence="1">The sequence shown here is derived from an EMBL/GenBank/DDBJ whole genome shotgun (WGS) entry which is preliminary data.</text>
</comment>
<keyword evidence="2" id="KW-1185">Reference proteome</keyword>
<accession>A0ABT5UWR7</accession>